<feature type="transmembrane region" description="Helical" evidence="6">
    <location>
        <begin position="186"/>
        <end position="207"/>
    </location>
</feature>
<dbReference type="GO" id="GO:0016020">
    <property type="term" value="C:membrane"/>
    <property type="evidence" value="ECO:0000318"/>
    <property type="project" value="GO_Central"/>
</dbReference>
<dbReference type="AlphaFoldDB" id="A0A1Y1HMN9"/>
<evidence type="ECO:0000256" key="2">
    <source>
        <dbReference type="ARBA" id="ARBA00006665"/>
    </source>
</evidence>
<feature type="transmembrane region" description="Helical" evidence="6">
    <location>
        <begin position="30"/>
        <end position="47"/>
    </location>
</feature>
<keyword evidence="3 6" id="KW-0812">Transmembrane</keyword>
<organism evidence="7 8">
    <name type="scientific">Klebsormidium nitens</name>
    <name type="common">Green alga</name>
    <name type="synonym">Ulothrix nitens</name>
    <dbReference type="NCBI Taxonomy" id="105231"/>
    <lineage>
        <taxon>Eukaryota</taxon>
        <taxon>Viridiplantae</taxon>
        <taxon>Streptophyta</taxon>
        <taxon>Klebsormidiophyceae</taxon>
        <taxon>Klebsormidiales</taxon>
        <taxon>Klebsormidiaceae</taxon>
        <taxon>Klebsormidium</taxon>
    </lineage>
</organism>
<feature type="transmembrane region" description="Helical" evidence="6">
    <location>
        <begin position="81"/>
        <end position="101"/>
    </location>
</feature>
<dbReference type="Pfam" id="PF03348">
    <property type="entry name" value="Serinc"/>
    <property type="match status" value="2"/>
</dbReference>
<feature type="transmembrane region" description="Helical" evidence="6">
    <location>
        <begin position="365"/>
        <end position="389"/>
    </location>
</feature>
<evidence type="ECO:0000256" key="6">
    <source>
        <dbReference type="SAM" id="Phobius"/>
    </source>
</evidence>
<feature type="transmembrane region" description="Helical" evidence="6">
    <location>
        <begin position="241"/>
        <end position="261"/>
    </location>
</feature>
<evidence type="ECO:0000256" key="1">
    <source>
        <dbReference type="ARBA" id="ARBA00004141"/>
    </source>
</evidence>
<name>A0A1Y1HMN9_KLENI</name>
<dbReference type="OrthoDB" id="5963193at2759"/>
<sequence length="395" mass="44347">MGSVIGSCAGACAASCICQACAGANRSAARFIYAAIFFITVILAWIIRDYSGDWLKTLHQFKACKDVGIGNPNHCVGSEGVLRLSFSGFIFFAVMFLTTLGTKSKEDCRDSWHSGFWPIKIIFWLGLLIVPFFMPSGFFQVYGEIARFGSGIFLVIQLVTLLNFVYEWNDAWLADDNERRCRIPLVGVSLFCYLLSLALIILMFVWFSPRASCSLNIFFITWTLILILVMTVVSLHPQVNAGLLTSGVMALYMVFLCYSAIMSEPASYSCNTRPRQTGRSDWVSIVSFLLAFIAIIISTFTAGGDYRAFQFKKEASLDADEVPYAYGFFHFVFAMGAMYSAMLFLGWNLNTTSAKWSIDVGWASVWVKIVSEWVTFGLYLWTMLAPLFLKDRSFY</sequence>
<dbReference type="PANTHER" id="PTHR10383:SF63">
    <property type="entry name" value="OS01G0179800 PROTEIN"/>
    <property type="match status" value="1"/>
</dbReference>
<feature type="transmembrane region" description="Helical" evidence="6">
    <location>
        <begin position="282"/>
        <end position="304"/>
    </location>
</feature>
<feature type="transmembrane region" description="Helical" evidence="6">
    <location>
        <begin position="324"/>
        <end position="345"/>
    </location>
</feature>
<dbReference type="EMBL" id="DF236962">
    <property type="protein sequence ID" value="GAQ78459.1"/>
    <property type="molecule type" value="Genomic_DNA"/>
</dbReference>
<comment type="similarity">
    <text evidence="2">Belongs to the TDE1 family.</text>
</comment>
<reference evidence="7 8" key="1">
    <citation type="journal article" date="2014" name="Nat. Commun.">
        <title>Klebsormidium flaccidum genome reveals primary factors for plant terrestrial adaptation.</title>
        <authorList>
            <person name="Hori K."/>
            <person name="Maruyama F."/>
            <person name="Fujisawa T."/>
            <person name="Togashi T."/>
            <person name="Yamamoto N."/>
            <person name="Seo M."/>
            <person name="Sato S."/>
            <person name="Yamada T."/>
            <person name="Mori H."/>
            <person name="Tajima N."/>
            <person name="Moriyama T."/>
            <person name="Ikeuchi M."/>
            <person name="Watanabe M."/>
            <person name="Wada H."/>
            <person name="Kobayashi K."/>
            <person name="Saito M."/>
            <person name="Masuda T."/>
            <person name="Sasaki-Sekimoto Y."/>
            <person name="Mashiguchi K."/>
            <person name="Awai K."/>
            <person name="Shimojima M."/>
            <person name="Masuda S."/>
            <person name="Iwai M."/>
            <person name="Nobusawa T."/>
            <person name="Narise T."/>
            <person name="Kondo S."/>
            <person name="Saito H."/>
            <person name="Sato R."/>
            <person name="Murakawa M."/>
            <person name="Ihara Y."/>
            <person name="Oshima-Yamada Y."/>
            <person name="Ohtaka K."/>
            <person name="Satoh M."/>
            <person name="Sonobe K."/>
            <person name="Ishii M."/>
            <person name="Ohtani R."/>
            <person name="Kanamori-Sato M."/>
            <person name="Honoki R."/>
            <person name="Miyazaki D."/>
            <person name="Mochizuki H."/>
            <person name="Umetsu J."/>
            <person name="Higashi K."/>
            <person name="Shibata D."/>
            <person name="Kamiya Y."/>
            <person name="Sato N."/>
            <person name="Nakamura Y."/>
            <person name="Tabata S."/>
            <person name="Ida S."/>
            <person name="Kurokawa K."/>
            <person name="Ohta H."/>
        </authorList>
    </citation>
    <scope>NUCLEOTIDE SEQUENCE [LARGE SCALE GENOMIC DNA]</scope>
    <source>
        <strain evidence="7 8">NIES-2285</strain>
    </source>
</reference>
<feature type="transmembrane region" description="Helical" evidence="6">
    <location>
        <begin position="121"/>
        <end position="141"/>
    </location>
</feature>
<proteinExistence type="inferred from homology"/>
<protein>
    <submittedName>
        <fullName evidence="7">Serinc-domain containing serine and sphingolipid biosynthesis protein</fullName>
    </submittedName>
</protein>
<evidence type="ECO:0000256" key="5">
    <source>
        <dbReference type="ARBA" id="ARBA00023136"/>
    </source>
</evidence>
<dbReference type="Proteomes" id="UP000054558">
    <property type="component" value="Unassembled WGS sequence"/>
</dbReference>
<keyword evidence="8" id="KW-1185">Reference proteome</keyword>
<feature type="transmembrane region" description="Helical" evidence="6">
    <location>
        <begin position="148"/>
        <end position="166"/>
    </location>
</feature>
<dbReference type="PANTHER" id="PTHR10383">
    <property type="entry name" value="SERINE INCORPORATOR"/>
    <property type="match status" value="1"/>
</dbReference>
<feature type="transmembrane region" description="Helical" evidence="6">
    <location>
        <begin position="214"/>
        <end position="235"/>
    </location>
</feature>
<dbReference type="OMA" id="IHNFWFL"/>
<gene>
    <name evidence="7" type="ORF">KFL_000130410</name>
</gene>
<evidence type="ECO:0000313" key="7">
    <source>
        <dbReference type="EMBL" id="GAQ78459.1"/>
    </source>
</evidence>
<dbReference type="InterPro" id="IPR005016">
    <property type="entry name" value="TDE1/TMS"/>
</dbReference>
<evidence type="ECO:0000256" key="4">
    <source>
        <dbReference type="ARBA" id="ARBA00022989"/>
    </source>
</evidence>
<accession>A0A1Y1HMN9</accession>
<comment type="subcellular location">
    <subcellularLocation>
        <location evidence="1">Membrane</location>
        <topology evidence="1">Multi-pass membrane protein</topology>
    </subcellularLocation>
</comment>
<keyword evidence="4 6" id="KW-1133">Transmembrane helix</keyword>
<keyword evidence="5 6" id="KW-0472">Membrane</keyword>
<evidence type="ECO:0000256" key="3">
    <source>
        <dbReference type="ARBA" id="ARBA00022692"/>
    </source>
</evidence>
<evidence type="ECO:0000313" key="8">
    <source>
        <dbReference type="Proteomes" id="UP000054558"/>
    </source>
</evidence>